<organism evidence="2 3">
    <name type="scientific">Owenia fusiformis</name>
    <name type="common">Polychaete worm</name>
    <dbReference type="NCBI Taxonomy" id="6347"/>
    <lineage>
        <taxon>Eukaryota</taxon>
        <taxon>Metazoa</taxon>
        <taxon>Spiralia</taxon>
        <taxon>Lophotrochozoa</taxon>
        <taxon>Annelida</taxon>
        <taxon>Polychaeta</taxon>
        <taxon>Sedentaria</taxon>
        <taxon>Canalipalpata</taxon>
        <taxon>Sabellida</taxon>
        <taxon>Oweniida</taxon>
        <taxon>Oweniidae</taxon>
        <taxon>Owenia</taxon>
    </lineage>
</organism>
<name>A0A8S4Q381_OWEFU</name>
<dbReference type="AlphaFoldDB" id="A0A8S4Q381"/>
<feature type="region of interest" description="Disordered" evidence="1">
    <location>
        <begin position="286"/>
        <end position="313"/>
    </location>
</feature>
<feature type="region of interest" description="Disordered" evidence="1">
    <location>
        <begin position="219"/>
        <end position="255"/>
    </location>
</feature>
<evidence type="ECO:0000313" key="2">
    <source>
        <dbReference type="EMBL" id="CAH1800131.1"/>
    </source>
</evidence>
<feature type="compositionally biased region" description="Basic and acidic residues" evidence="1">
    <location>
        <begin position="219"/>
        <end position="247"/>
    </location>
</feature>
<proteinExistence type="predicted"/>
<feature type="non-terminal residue" evidence="2">
    <location>
        <position position="313"/>
    </location>
</feature>
<protein>
    <submittedName>
        <fullName evidence="2">Uncharacterized protein</fullName>
    </submittedName>
</protein>
<feature type="compositionally biased region" description="Polar residues" evidence="1">
    <location>
        <begin position="10"/>
        <end position="25"/>
    </location>
</feature>
<accession>A0A8S4Q381</accession>
<feature type="region of interest" description="Disordered" evidence="1">
    <location>
        <begin position="1"/>
        <end position="34"/>
    </location>
</feature>
<gene>
    <name evidence="2" type="ORF">OFUS_LOCUS24059</name>
</gene>
<dbReference type="EMBL" id="CAIIXF020000011">
    <property type="protein sequence ID" value="CAH1800131.1"/>
    <property type="molecule type" value="Genomic_DNA"/>
</dbReference>
<feature type="region of interest" description="Disordered" evidence="1">
    <location>
        <begin position="84"/>
        <end position="107"/>
    </location>
</feature>
<keyword evidence="3" id="KW-1185">Reference proteome</keyword>
<evidence type="ECO:0000313" key="3">
    <source>
        <dbReference type="Proteomes" id="UP000749559"/>
    </source>
</evidence>
<comment type="caution">
    <text evidence="2">The sequence shown here is derived from an EMBL/GenBank/DDBJ whole genome shotgun (WGS) entry which is preliminary data.</text>
</comment>
<dbReference type="Proteomes" id="UP000749559">
    <property type="component" value="Unassembled WGS sequence"/>
</dbReference>
<reference evidence="2" key="1">
    <citation type="submission" date="2022-03" db="EMBL/GenBank/DDBJ databases">
        <authorList>
            <person name="Martin C."/>
        </authorList>
    </citation>
    <scope>NUCLEOTIDE SEQUENCE</scope>
</reference>
<sequence>MASDRDSDQMDLTQCADSARTSPDNTVFIKGDNKEIDNPLASDNTVVWQNEMRLAPGPGAISKNLESARVPKSTGYWSRENDSLFSPVNEHSNEEIKPAPRTSTAMRSSEVENAKSMSEQIGYLWSNIELINHKFDKIDTKLDVSALERNVSMAVTQALVPVLKTGVTSAVADAMAPVIEMSQNQNLAMQEQMNASLSQQKSELLQLIKNKSVREEQTSHEVKLSNMHDNEKSHVEQRRGVSKRKECALSPPPRPYALKRQSAFYQPHSHRENELLAPEQKVPASVYAQPGERNVMFAPPNTPTSERSELYRS</sequence>
<evidence type="ECO:0000256" key="1">
    <source>
        <dbReference type="SAM" id="MobiDB-lite"/>
    </source>
</evidence>